<dbReference type="Pfam" id="PF00196">
    <property type="entry name" value="GerE"/>
    <property type="match status" value="1"/>
</dbReference>
<evidence type="ECO:0000313" key="6">
    <source>
        <dbReference type="Proteomes" id="UP000246132"/>
    </source>
</evidence>
<name>A0A3A8A6P8_9HYPH</name>
<dbReference type="PANTHER" id="PTHR44688">
    <property type="entry name" value="DNA-BINDING TRANSCRIPTIONAL ACTIVATOR DEVR_DOSR"/>
    <property type="match status" value="1"/>
</dbReference>
<dbReference type="GO" id="GO:0006355">
    <property type="term" value="P:regulation of DNA-templated transcription"/>
    <property type="evidence" value="ECO:0007669"/>
    <property type="project" value="InterPro"/>
</dbReference>
<dbReference type="AlphaFoldDB" id="A0A3A8A6P8"/>
<evidence type="ECO:0000256" key="1">
    <source>
        <dbReference type="ARBA" id="ARBA00023015"/>
    </source>
</evidence>
<gene>
    <name evidence="5" type="ORF">DEM25_015660</name>
</gene>
<dbReference type="CDD" id="cd06170">
    <property type="entry name" value="LuxR_C_like"/>
    <property type="match status" value="1"/>
</dbReference>
<dbReference type="Proteomes" id="UP000246132">
    <property type="component" value="Unassembled WGS sequence"/>
</dbReference>
<evidence type="ECO:0000313" key="5">
    <source>
        <dbReference type="EMBL" id="RKF05987.1"/>
    </source>
</evidence>
<dbReference type="SUPFAM" id="SSF46894">
    <property type="entry name" value="C-terminal effector domain of the bipartite response regulators"/>
    <property type="match status" value="1"/>
</dbReference>
<accession>A0A3A8A6P8</accession>
<dbReference type="GO" id="GO:0003677">
    <property type="term" value="F:DNA binding"/>
    <property type="evidence" value="ECO:0007669"/>
    <property type="project" value="UniProtKB-KW"/>
</dbReference>
<dbReference type="PROSITE" id="PS50043">
    <property type="entry name" value="HTH_LUXR_2"/>
    <property type="match status" value="1"/>
</dbReference>
<dbReference type="PROSITE" id="PS00622">
    <property type="entry name" value="HTH_LUXR_1"/>
    <property type="match status" value="1"/>
</dbReference>
<proteinExistence type="predicted"/>
<sequence length="275" mass="31179">MVQVPWCKSGGASREAPMKHDTYDLLGRIAVAGKLKDAEPHLVAMSVHEFTPQSVLAIVYREGRRPEIGFRWIPDDHLRKTFDTYYCEVGHLLDPFAQRARSEQGASAFRLAEIAPDRFEASDYFANYFQSTGMVDELGALRRLTPRSVVHFSIGRNAGYPKFTARDVRRFKQLHVAFMPKLAELMVAKQADGDEPQRTPDLVEIFSRLRTDEGQALSHREAQVAALITQGHSSRSIAYNLEISVHTVKVHRRNLYRKLEISAQNELFGLIIDAL</sequence>
<reference evidence="5 6" key="1">
    <citation type="journal article" date="2018" name="Int. J. Syst. Bacteriol.">
        <title>Oceaniradius stylonemae gen. nov., sp. nov., isolated from a red alga, Stylonema cornu-cervi.</title>
        <authorList>
            <person name="Jeong S."/>
        </authorList>
    </citation>
    <scope>NUCLEOTIDE SEQUENCE [LARGE SCALE GENOMIC DNA]</scope>
    <source>
        <strain evidence="5 6">StC1</strain>
    </source>
</reference>
<dbReference type="InterPro" id="IPR036388">
    <property type="entry name" value="WH-like_DNA-bd_sf"/>
</dbReference>
<dbReference type="PRINTS" id="PR00038">
    <property type="entry name" value="HTHLUXR"/>
</dbReference>
<dbReference type="Gene3D" id="1.10.10.10">
    <property type="entry name" value="Winged helix-like DNA-binding domain superfamily/Winged helix DNA-binding domain"/>
    <property type="match status" value="1"/>
</dbReference>
<evidence type="ECO:0000256" key="2">
    <source>
        <dbReference type="ARBA" id="ARBA00023125"/>
    </source>
</evidence>
<keyword evidence="3" id="KW-0804">Transcription</keyword>
<organism evidence="5 6">
    <name type="scientific">Oceaniradius stylonematis</name>
    <dbReference type="NCBI Taxonomy" id="2184161"/>
    <lineage>
        <taxon>Bacteria</taxon>
        <taxon>Pseudomonadati</taxon>
        <taxon>Pseudomonadota</taxon>
        <taxon>Alphaproteobacteria</taxon>
        <taxon>Hyphomicrobiales</taxon>
        <taxon>Ahrensiaceae</taxon>
        <taxon>Oceaniradius</taxon>
    </lineage>
</organism>
<dbReference type="EMBL" id="QFWV02000008">
    <property type="protein sequence ID" value="RKF05987.1"/>
    <property type="molecule type" value="Genomic_DNA"/>
</dbReference>
<dbReference type="PANTHER" id="PTHR44688:SF16">
    <property type="entry name" value="DNA-BINDING TRANSCRIPTIONAL ACTIVATOR DEVR_DOSR"/>
    <property type="match status" value="1"/>
</dbReference>
<keyword evidence="2" id="KW-0238">DNA-binding</keyword>
<dbReference type="SMART" id="SM00421">
    <property type="entry name" value="HTH_LUXR"/>
    <property type="match status" value="1"/>
</dbReference>
<keyword evidence="1" id="KW-0805">Transcription regulation</keyword>
<comment type="caution">
    <text evidence="5">The sequence shown here is derived from an EMBL/GenBank/DDBJ whole genome shotgun (WGS) entry which is preliminary data.</text>
</comment>
<evidence type="ECO:0000256" key="3">
    <source>
        <dbReference type="ARBA" id="ARBA00023163"/>
    </source>
</evidence>
<feature type="domain" description="HTH luxR-type" evidence="4">
    <location>
        <begin position="210"/>
        <end position="275"/>
    </location>
</feature>
<dbReference type="InterPro" id="IPR000792">
    <property type="entry name" value="Tscrpt_reg_LuxR_C"/>
</dbReference>
<dbReference type="InterPro" id="IPR016032">
    <property type="entry name" value="Sig_transdc_resp-reg_C-effctor"/>
</dbReference>
<protein>
    <submittedName>
        <fullName evidence="5">LuxR family transcriptional regulator</fullName>
    </submittedName>
</protein>
<evidence type="ECO:0000259" key="4">
    <source>
        <dbReference type="PROSITE" id="PS50043"/>
    </source>
</evidence>
<keyword evidence="6" id="KW-1185">Reference proteome</keyword>